<dbReference type="OrthoDB" id="5411518at2759"/>
<organism evidence="2 3">
    <name type="scientific">Bathycoccus prasinos</name>
    <dbReference type="NCBI Taxonomy" id="41875"/>
    <lineage>
        <taxon>Eukaryota</taxon>
        <taxon>Viridiplantae</taxon>
        <taxon>Chlorophyta</taxon>
        <taxon>Mamiellophyceae</taxon>
        <taxon>Mamiellales</taxon>
        <taxon>Bathycoccaceae</taxon>
        <taxon>Bathycoccus</taxon>
    </lineage>
</organism>
<dbReference type="InterPro" id="IPR029063">
    <property type="entry name" value="SAM-dependent_MTases_sf"/>
</dbReference>
<accession>K8EGS7</accession>
<dbReference type="KEGG" id="bpg:Bathy06g03630"/>
<feature type="region of interest" description="Disordered" evidence="1">
    <location>
        <begin position="192"/>
        <end position="217"/>
    </location>
</feature>
<keyword evidence="3" id="KW-1185">Reference proteome</keyword>
<dbReference type="Proteomes" id="UP000198341">
    <property type="component" value="Chromosome 6"/>
</dbReference>
<evidence type="ECO:0000313" key="2">
    <source>
        <dbReference type="EMBL" id="CCO17204.1"/>
    </source>
</evidence>
<gene>
    <name evidence="2" type="ORF">Bathy06g03630</name>
</gene>
<dbReference type="SUPFAM" id="SSF53335">
    <property type="entry name" value="S-adenosyl-L-methionine-dependent methyltransferases"/>
    <property type="match status" value="1"/>
</dbReference>
<reference evidence="2 3" key="1">
    <citation type="submission" date="2011-10" db="EMBL/GenBank/DDBJ databases">
        <authorList>
            <person name="Genoscope - CEA"/>
        </authorList>
    </citation>
    <scope>NUCLEOTIDE SEQUENCE [LARGE SCALE GENOMIC DNA]</scope>
    <source>
        <strain evidence="2 3">RCC 1105</strain>
    </source>
</reference>
<evidence type="ECO:0000313" key="3">
    <source>
        <dbReference type="Proteomes" id="UP000198341"/>
    </source>
</evidence>
<dbReference type="GeneID" id="19015344"/>
<proteinExistence type="predicted"/>
<feature type="compositionally biased region" description="Basic residues" evidence="1">
    <location>
        <begin position="203"/>
        <end position="217"/>
    </location>
</feature>
<dbReference type="PANTHER" id="PTHR39290:SF6">
    <property type="entry name" value="S-ADENOSYL-L-METHIONINE-DEPENDENT METHYLTRANSFERASES SUPERFAMILY PROTEIN"/>
    <property type="match status" value="1"/>
</dbReference>
<evidence type="ECO:0000256" key="1">
    <source>
        <dbReference type="SAM" id="MobiDB-lite"/>
    </source>
</evidence>
<dbReference type="EMBL" id="FO082273">
    <property type="protein sequence ID" value="CCO17204.1"/>
    <property type="molecule type" value="Genomic_DNA"/>
</dbReference>
<name>K8EGS7_9CHLO</name>
<dbReference type="AlphaFoldDB" id="K8EGS7"/>
<sequence>MDMRSNGENDDDALQRRKLSLLVFWPHVHAGTVYFDRDGELKMSVGEKKNDDDEGEISRKVFFQEYEKTLSKETQMGMLNSNFYHDKGEEEFSILSRFACARVCVSHAKRIDWACEILTNSSFSLSSNTKKKQKKNETMTSIQTTTKMMLERIREILVGDDEYYDEEDDDSDDEDDEDATIKLDPMELAMARMSGKRDERNRSTKMMKKKKEKKEKKKVSLRRRVQIINEFDEYIARNGPNGGYANFISYCAFCGYPDGIERAIAYRNRAKILFSSSSLFYRGWRWLERLDDIDRRFDFFTETSPNATNKEEIVLLFRIQLAKFIEAVMILGDEIEAKEEHELTVAAYRRNVMMINKKKKIRVNSLDQLLEGTTYSILADNARRWSTYLYAYATPTVAALKALKRVGEKNEWLEIGAGKGVWARAMRRFGIHITATDAMPEDGNDYHLIEQESSNERNRSIVQKMTHLEAIKKYNHRANGLLVCYCPPDSNMASTSLRAFKGEHVAVIGEDVMNTGDVQMFRILNERFKVLKRVYLPQWMDTVHHLTLFSRKTKRKREKKTKNTNRNIIYVFYRR</sequence>
<protein>
    <submittedName>
        <fullName evidence="2">Uncharacterized protein</fullName>
    </submittedName>
</protein>
<dbReference type="PANTHER" id="PTHR39290">
    <property type="entry name" value="C3H1-TYPE DOMAIN-CONTAINING PROTEIN-RELATED"/>
    <property type="match status" value="1"/>
</dbReference>
<dbReference type="RefSeq" id="XP_007512604.1">
    <property type="nucleotide sequence ID" value="XM_007512542.1"/>
</dbReference>